<dbReference type="InterPro" id="IPR023393">
    <property type="entry name" value="START-like_dom_sf"/>
</dbReference>
<evidence type="ECO:0000313" key="1">
    <source>
        <dbReference type="EMBL" id="TDQ05570.1"/>
    </source>
</evidence>
<dbReference type="Proteomes" id="UP000295444">
    <property type="component" value="Unassembled WGS sequence"/>
</dbReference>
<dbReference type="AlphaFoldDB" id="A0A4R6SPR6"/>
<sequence>MGARIEHRASFSAPVSTVYSALVDKAYLSDRLAALGGQNSALLDHEASGDRASFRVRQGLPAEQLPSTVRNFLGGDLVVEREETWRLEGGKHVATTRARIPGMPAEITGRVRLEETADGGTDWVTDAEVKVNIPLLGGKLERSVAEPVAKLLAAESQFAGTWLAEHRPS</sequence>
<dbReference type="SUPFAM" id="SSF55961">
    <property type="entry name" value="Bet v1-like"/>
    <property type="match status" value="1"/>
</dbReference>
<name>A0A4R6SPR6_LABRH</name>
<reference evidence="1 2" key="1">
    <citation type="submission" date="2019-03" db="EMBL/GenBank/DDBJ databases">
        <title>Genomic Encyclopedia of Type Strains, Phase IV (KMG-IV): sequencing the most valuable type-strain genomes for metagenomic binning, comparative biology and taxonomic classification.</title>
        <authorList>
            <person name="Goeker M."/>
        </authorList>
    </citation>
    <scope>NUCLEOTIDE SEQUENCE [LARGE SCALE GENOMIC DNA]</scope>
    <source>
        <strain evidence="1 2">DSM 45361</strain>
    </source>
</reference>
<evidence type="ECO:0000313" key="2">
    <source>
        <dbReference type="Proteomes" id="UP000295444"/>
    </source>
</evidence>
<dbReference type="Gene3D" id="3.30.530.20">
    <property type="match status" value="1"/>
</dbReference>
<dbReference type="RefSeq" id="WP_133848290.1">
    <property type="nucleotide sequence ID" value="NZ_SNXZ01000001.1"/>
</dbReference>
<accession>A0A4R6SPR6</accession>
<dbReference type="OrthoDB" id="5178774at2"/>
<gene>
    <name evidence="1" type="ORF">EV186_1011544</name>
</gene>
<organism evidence="1 2">
    <name type="scientific">Labedaea rhizosphaerae</name>
    <dbReference type="NCBI Taxonomy" id="598644"/>
    <lineage>
        <taxon>Bacteria</taxon>
        <taxon>Bacillati</taxon>
        <taxon>Actinomycetota</taxon>
        <taxon>Actinomycetes</taxon>
        <taxon>Pseudonocardiales</taxon>
        <taxon>Pseudonocardiaceae</taxon>
        <taxon>Labedaea</taxon>
    </lineage>
</organism>
<keyword evidence="2" id="KW-1185">Reference proteome</keyword>
<dbReference type="Pfam" id="PF10698">
    <property type="entry name" value="DUF2505"/>
    <property type="match status" value="1"/>
</dbReference>
<dbReference type="InterPro" id="IPR019639">
    <property type="entry name" value="DUF2505"/>
</dbReference>
<proteinExistence type="predicted"/>
<comment type="caution">
    <text evidence="1">The sequence shown here is derived from an EMBL/GenBank/DDBJ whole genome shotgun (WGS) entry which is preliminary data.</text>
</comment>
<protein>
    <submittedName>
        <fullName evidence="1">Uncharacterized protein DUF2505</fullName>
    </submittedName>
</protein>
<dbReference type="EMBL" id="SNXZ01000001">
    <property type="protein sequence ID" value="TDQ05570.1"/>
    <property type="molecule type" value="Genomic_DNA"/>
</dbReference>